<dbReference type="EC" id="3.5.-.-" evidence="1"/>
<dbReference type="Pfam" id="PF04199">
    <property type="entry name" value="Cyclase"/>
    <property type="match status" value="1"/>
</dbReference>
<protein>
    <submittedName>
        <fullName evidence="1">Cyclase family protein</fullName>
        <ecNumber evidence="1">3.5.-.-</ecNumber>
    </submittedName>
</protein>
<keyword evidence="1" id="KW-0378">Hydrolase</keyword>
<dbReference type="PANTHER" id="PTHR31118">
    <property type="entry name" value="CYCLASE-LIKE PROTEIN 2"/>
    <property type="match status" value="1"/>
</dbReference>
<dbReference type="InterPro" id="IPR007325">
    <property type="entry name" value="KFase/CYL"/>
</dbReference>
<dbReference type="InterPro" id="IPR037175">
    <property type="entry name" value="KFase_sf"/>
</dbReference>
<accession>A0ABW6VJ35</accession>
<reference evidence="1 2" key="1">
    <citation type="submission" date="2024-10" db="EMBL/GenBank/DDBJ databases">
        <title>The Natural Products Discovery Center: Release of the First 8490 Sequenced Strains for Exploring Actinobacteria Biosynthetic Diversity.</title>
        <authorList>
            <person name="Kalkreuter E."/>
            <person name="Kautsar S.A."/>
            <person name="Yang D."/>
            <person name="Bader C.D."/>
            <person name="Teijaro C.N."/>
            <person name="Fluegel L."/>
            <person name="Davis C.M."/>
            <person name="Simpson J.R."/>
            <person name="Lauterbach L."/>
            <person name="Steele A.D."/>
            <person name="Gui C."/>
            <person name="Meng S."/>
            <person name="Li G."/>
            <person name="Viehrig K."/>
            <person name="Ye F."/>
            <person name="Su P."/>
            <person name="Kiefer A.F."/>
            <person name="Nichols A."/>
            <person name="Cepeda A.J."/>
            <person name="Yan W."/>
            <person name="Fan B."/>
            <person name="Jiang Y."/>
            <person name="Adhikari A."/>
            <person name="Zheng C.-J."/>
            <person name="Schuster L."/>
            <person name="Cowan T.M."/>
            <person name="Smanski M.J."/>
            <person name="Chevrette M.G."/>
            <person name="De Carvalho L.P.S."/>
            <person name="Shen B."/>
        </authorList>
    </citation>
    <scope>NUCLEOTIDE SEQUENCE [LARGE SCALE GENOMIC DNA]</scope>
    <source>
        <strain evidence="1 2">NPDC001281</strain>
    </source>
</reference>
<dbReference type="Gene3D" id="3.50.30.50">
    <property type="entry name" value="Putative cyclase"/>
    <property type="match status" value="1"/>
</dbReference>
<dbReference type="SUPFAM" id="SSF102198">
    <property type="entry name" value="Putative cyclase"/>
    <property type="match status" value="1"/>
</dbReference>
<dbReference type="PANTHER" id="PTHR31118:SF12">
    <property type="entry name" value="CYCLASE-LIKE PROTEIN 2"/>
    <property type="match status" value="1"/>
</dbReference>
<dbReference type="GO" id="GO:0016787">
    <property type="term" value="F:hydrolase activity"/>
    <property type="evidence" value="ECO:0007669"/>
    <property type="project" value="UniProtKB-KW"/>
</dbReference>
<keyword evidence="2" id="KW-1185">Reference proteome</keyword>
<dbReference type="Proteomes" id="UP001602119">
    <property type="component" value="Unassembled WGS sequence"/>
</dbReference>
<dbReference type="EMBL" id="JBIAXI010000045">
    <property type="protein sequence ID" value="MFF4779230.1"/>
    <property type="molecule type" value="Genomic_DNA"/>
</dbReference>
<dbReference type="RefSeq" id="WP_066946524.1">
    <property type="nucleotide sequence ID" value="NZ_BBYK01000063.1"/>
</dbReference>
<evidence type="ECO:0000313" key="1">
    <source>
        <dbReference type="EMBL" id="MFF4779230.1"/>
    </source>
</evidence>
<name>A0ABW6VJ35_MICFU</name>
<sequence>MTTEPTPTLATALTWLGAARVIELGHRLEDGMPCSPSHPGFKMSLLRRHGDRVNAEGGSGANELIVTGGHVGTHVDALCHAASDGLMYDGVDAHSASVGGRFTVYGVETVAPFVSRAVLADIPALLGVGRLEPAFGITGRHLADALAGVTVNEGEVVLVRTGWPQLYDNPVAYVGTETGVPGITADAAVYLADLGVRAVCTDTIASDRLLPGRGHASLPAHKVLLVDRGVHIMEVLDFEELATTGAREMLFLALPLRITGATGSPIRPIALVGETR</sequence>
<evidence type="ECO:0000313" key="2">
    <source>
        <dbReference type="Proteomes" id="UP001602119"/>
    </source>
</evidence>
<gene>
    <name evidence="1" type="ORF">ACFY05_41080</name>
</gene>
<organism evidence="1 2">
    <name type="scientific">Microtetraspora fusca</name>
    <dbReference type="NCBI Taxonomy" id="1997"/>
    <lineage>
        <taxon>Bacteria</taxon>
        <taxon>Bacillati</taxon>
        <taxon>Actinomycetota</taxon>
        <taxon>Actinomycetes</taxon>
        <taxon>Streptosporangiales</taxon>
        <taxon>Streptosporangiaceae</taxon>
        <taxon>Microtetraspora</taxon>
    </lineage>
</organism>
<proteinExistence type="predicted"/>
<comment type="caution">
    <text evidence="1">The sequence shown here is derived from an EMBL/GenBank/DDBJ whole genome shotgun (WGS) entry which is preliminary data.</text>
</comment>